<dbReference type="NCBIfam" id="TIGR01569">
    <property type="entry name" value="A_tha_TIGR01569"/>
    <property type="match status" value="1"/>
</dbReference>
<accession>A0A1J6J101</accession>
<dbReference type="Pfam" id="PF04535">
    <property type="entry name" value="CASP_dom"/>
    <property type="match status" value="1"/>
</dbReference>
<evidence type="ECO:0000256" key="9">
    <source>
        <dbReference type="SAM" id="MobiDB-lite"/>
    </source>
</evidence>
<dbReference type="GeneID" id="109223505"/>
<dbReference type="EMBL" id="MJEQ01037185">
    <property type="protein sequence ID" value="OIT04651.1"/>
    <property type="molecule type" value="Genomic_DNA"/>
</dbReference>
<keyword evidence="4 8" id="KW-1003">Cell membrane</keyword>
<dbReference type="InterPro" id="IPR006702">
    <property type="entry name" value="CASP_dom"/>
</dbReference>
<dbReference type="KEGG" id="nau:109223505"/>
<evidence type="ECO:0000256" key="6">
    <source>
        <dbReference type="ARBA" id="ARBA00022989"/>
    </source>
</evidence>
<evidence type="ECO:0000256" key="3">
    <source>
        <dbReference type="ARBA" id="ARBA00011489"/>
    </source>
</evidence>
<keyword evidence="6 8" id="KW-1133">Transmembrane helix</keyword>
<dbReference type="PANTHER" id="PTHR36488:SF8">
    <property type="entry name" value="CASP-LIKE PROTEIN 1U1"/>
    <property type="match status" value="1"/>
</dbReference>
<evidence type="ECO:0000259" key="10">
    <source>
        <dbReference type="Pfam" id="PF04535"/>
    </source>
</evidence>
<evidence type="ECO:0000313" key="12">
    <source>
        <dbReference type="Proteomes" id="UP000187609"/>
    </source>
</evidence>
<dbReference type="STRING" id="49451.A0A1J6J101"/>
<comment type="similarity">
    <text evidence="2 8">Belongs to the Casparian strip membrane proteins (CASP) family.</text>
</comment>
<evidence type="ECO:0000256" key="8">
    <source>
        <dbReference type="RuleBase" id="RU361233"/>
    </source>
</evidence>
<keyword evidence="5 8" id="KW-0812">Transmembrane</keyword>
<keyword evidence="7 8" id="KW-0472">Membrane</keyword>
<dbReference type="PANTHER" id="PTHR36488">
    <property type="entry name" value="CASP-LIKE PROTEIN 1U1"/>
    <property type="match status" value="1"/>
</dbReference>
<proteinExistence type="inferred from homology"/>
<dbReference type="InterPro" id="IPR044173">
    <property type="entry name" value="CASPL"/>
</dbReference>
<evidence type="ECO:0000256" key="4">
    <source>
        <dbReference type="ARBA" id="ARBA00022475"/>
    </source>
</evidence>
<feature type="domain" description="Casparian strip membrane protein" evidence="10">
    <location>
        <begin position="35"/>
        <end position="185"/>
    </location>
</feature>
<reference evidence="11" key="1">
    <citation type="submission" date="2016-11" db="EMBL/GenBank/DDBJ databases">
        <title>The genome of Nicotiana attenuata.</title>
        <authorList>
            <person name="Xu S."/>
            <person name="Brockmoeller T."/>
            <person name="Gaquerel E."/>
            <person name="Navarro A."/>
            <person name="Kuhl H."/>
            <person name="Gase K."/>
            <person name="Ling Z."/>
            <person name="Zhou W."/>
            <person name="Kreitzer C."/>
            <person name="Stanke M."/>
            <person name="Tang H."/>
            <person name="Lyons E."/>
            <person name="Pandey P."/>
            <person name="Pandey S.P."/>
            <person name="Timmermann B."/>
            <person name="Baldwin I.T."/>
        </authorList>
    </citation>
    <scope>NUCLEOTIDE SEQUENCE [LARGE SCALE GENOMIC DNA]</scope>
    <source>
        <strain evidence="11">UT</strain>
    </source>
</reference>
<dbReference type="SMR" id="A0A1J6J101"/>
<evidence type="ECO:0000256" key="7">
    <source>
        <dbReference type="ARBA" id="ARBA00023136"/>
    </source>
</evidence>
<comment type="caution">
    <text evidence="11">The sequence shown here is derived from an EMBL/GenBank/DDBJ whole genome shotgun (WGS) entry which is preliminary data.</text>
</comment>
<protein>
    <recommendedName>
        <fullName evidence="8">CASP-like protein</fullName>
    </recommendedName>
</protein>
<dbReference type="AlphaFoldDB" id="A0A1J6J101"/>
<feature type="transmembrane region" description="Helical" evidence="8">
    <location>
        <begin position="40"/>
        <end position="60"/>
    </location>
</feature>
<dbReference type="OrthoDB" id="1926504at2759"/>
<name>A0A1J6J101_NICAT</name>
<sequence>MATHEPEKVGPPAEASVAEPEKAAPPPTTGPTDYFKVADVVLRLLVFASALVSVVVMSISKQTEIVPTPFPPYRAPLPAKFNHSPALIYFVAALCVAGFFSILTALGSLYSLFKPGCSAKIISHFIIIDVLLLGIVASATGAAASVAYIGLKGNTHVGWGKVCNMYGKFCRYIGASIGVSLFSTVLLLLLVLLSVYSLSKKIPK</sequence>
<evidence type="ECO:0000256" key="1">
    <source>
        <dbReference type="ARBA" id="ARBA00004651"/>
    </source>
</evidence>
<keyword evidence="12" id="KW-1185">Reference proteome</keyword>
<dbReference type="OMA" id="RHIGSSI"/>
<dbReference type="InterPro" id="IPR006459">
    <property type="entry name" value="CASP/CASPL"/>
</dbReference>
<dbReference type="GO" id="GO:0005886">
    <property type="term" value="C:plasma membrane"/>
    <property type="evidence" value="ECO:0007669"/>
    <property type="project" value="UniProtKB-SubCell"/>
</dbReference>
<organism evidence="11 12">
    <name type="scientific">Nicotiana attenuata</name>
    <name type="common">Coyote tobacco</name>
    <dbReference type="NCBI Taxonomy" id="49451"/>
    <lineage>
        <taxon>Eukaryota</taxon>
        <taxon>Viridiplantae</taxon>
        <taxon>Streptophyta</taxon>
        <taxon>Embryophyta</taxon>
        <taxon>Tracheophyta</taxon>
        <taxon>Spermatophyta</taxon>
        <taxon>Magnoliopsida</taxon>
        <taxon>eudicotyledons</taxon>
        <taxon>Gunneridae</taxon>
        <taxon>Pentapetalae</taxon>
        <taxon>asterids</taxon>
        <taxon>lamiids</taxon>
        <taxon>Solanales</taxon>
        <taxon>Solanaceae</taxon>
        <taxon>Nicotianoideae</taxon>
        <taxon>Nicotianeae</taxon>
        <taxon>Nicotiana</taxon>
    </lineage>
</organism>
<gene>
    <name evidence="11" type="primary">IN26</name>
    <name evidence="11" type="ORF">A4A49_32591</name>
</gene>
<evidence type="ECO:0000256" key="2">
    <source>
        <dbReference type="ARBA" id="ARBA00007651"/>
    </source>
</evidence>
<comment type="subcellular location">
    <subcellularLocation>
        <location evidence="1 8">Cell membrane</location>
        <topology evidence="1 8">Multi-pass membrane protein</topology>
    </subcellularLocation>
</comment>
<feature type="transmembrane region" description="Helical" evidence="8">
    <location>
        <begin position="125"/>
        <end position="151"/>
    </location>
</feature>
<evidence type="ECO:0000313" key="11">
    <source>
        <dbReference type="EMBL" id="OIT04651.1"/>
    </source>
</evidence>
<comment type="subunit">
    <text evidence="3 8">Homodimer and heterodimers.</text>
</comment>
<evidence type="ECO:0000256" key="5">
    <source>
        <dbReference type="ARBA" id="ARBA00022692"/>
    </source>
</evidence>
<feature type="transmembrane region" description="Helical" evidence="8">
    <location>
        <begin position="86"/>
        <end position="113"/>
    </location>
</feature>
<dbReference type="Proteomes" id="UP000187609">
    <property type="component" value="Unassembled WGS sequence"/>
</dbReference>
<feature type="transmembrane region" description="Helical" evidence="8">
    <location>
        <begin position="171"/>
        <end position="198"/>
    </location>
</feature>
<dbReference type="Gramene" id="OIT04651">
    <property type="protein sequence ID" value="OIT04651"/>
    <property type="gene ID" value="A4A49_32591"/>
</dbReference>
<feature type="region of interest" description="Disordered" evidence="9">
    <location>
        <begin position="1"/>
        <end position="30"/>
    </location>
</feature>